<reference evidence="2" key="1">
    <citation type="submission" date="2022-03" db="EMBL/GenBank/DDBJ databases">
        <authorList>
            <person name="Lindestad O."/>
        </authorList>
    </citation>
    <scope>NUCLEOTIDE SEQUENCE</scope>
</reference>
<accession>A0A8S4QLF3</accession>
<feature type="region of interest" description="Disordered" evidence="1">
    <location>
        <begin position="1"/>
        <end position="33"/>
    </location>
</feature>
<evidence type="ECO:0000313" key="3">
    <source>
        <dbReference type="Proteomes" id="UP000838756"/>
    </source>
</evidence>
<sequence length="83" mass="9229">MASGESLGAASSKRPRIVDCGTPYKRRMSSSGRPSVEMMMMIIKRNKRTAQLMETIGLSTEQHIAGHARNMSKMPSYLQQPET</sequence>
<comment type="caution">
    <text evidence="2">The sequence shown here is derived from an EMBL/GenBank/DDBJ whole genome shotgun (WGS) entry which is preliminary data.</text>
</comment>
<gene>
    <name evidence="2" type="primary">jg25746</name>
    <name evidence="2" type="ORF">PAEG_LOCUS1881</name>
</gene>
<dbReference type="Proteomes" id="UP000838756">
    <property type="component" value="Unassembled WGS sequence"/>
</dbReference>
<organism evidence="2 3">
    <name type="scientific">Pararge aegeria aegeria</name>
    <dbReference type="NCBI Taxonomy" id="348720"/>
    <lineage>
        <taxon>Eukaryota</taxon>
        <taxon>Metazoa</taxon>
        <taxon>Ecdysozoa</taxon>
        <taxon>Arthropoda</taxon>
        <taxon>Hexapoda</taxon>
        <taxon>Insecta</taxon>
        <taxon>Pterygota</taxon>
        <taxon>Neoptera</taxon>
        <taxon>Endopterygota</taxon>
        <taxon>Lepidoptera</taxon>
        <taxon>Glossata</taxon>
        <taxon>Ditrysia</taxon>
        <taxon>Papilionoidea</taxon>
        <taxon>Nymphalidae</taxon>
        <taxon>Satyrinae</taxon>
        <taxon>Satyrini</taxon>
        <taxon>Parargina</taxon>
        <taxon>Pararge</taxon>
    </lineage>
</organism>
<proteinExistence type="predicted"/>
<evidence type="ECO:0000256" key="1">
    <source>
        <dbReference type="SAM" id="MobiDB-lite"/>
    </source>
</evidence>
<dbReference type="EMBL" id="CAKXAJ010006036">
    <property type="protein sequence ID" value="CAH2209483.1"/>
    <property type="molecule type" value="Genomic_DNA"/>
</dbReference>
<dbReference type="AlphaFoldDB" id="A0A8S4QLF3"/>
<protein>
    <submittedName>
        <fullName evidence="2">Jg25746 protein</fullName>
    </submittedName>
</protein>
<evidence type="ECO:0000313" key="2">
    <source>
        <dbReference type="EMBL" id="CAH2209483.1"/>
    </source>
</evidence>
<dbReference type="OrthoDB" id="7466345at2759"/>
<keyword evidence="3" id="KW-1185">Reference proteome</keyword>
<name>A0A8S4QLF3_9NEOP</name>